<dbReference type="PRINTS" id="PR01543">
    <property type="entry name" value="ANATRNSFRASE"/>
</dbReference>
<accession>A0ABT6CB44</accession>
<evidence type="ECO:0000313" key="5">
    <source>
        <dbReference type="Proteomes" id="UP001528912"/>
    </source>
</evidence>
<reference evidence="4 5" key="1">
    <citation type="submission" date="2023-03" db="EMBL/GenBank/DDBJ databases">
        <title>YIM 133296 draft genome.</title>
        <authorList>
            <person name="Xiong L."/>
        </authorList>
    </citation>
    <scope>NUCLEOTIDE SEQUENCE [LARGE SCALE GENOMIC DNA]</scope>
    <source>
        <strain evidence="4 5">YIM 133296</strain>
    </source>
</reference>
<evidence type="ECO:0000256" key="3">
    <source>
        <dbReference type="SAM" id="MobiDB-lite"/>
    </source>
</evidence>
<dbReference type="RefSeq" id="WP_277193346.1">
    <property type="nucleotide sequence ID" value="NZ_JAROAV010000050.1"/>
</dbReference>
<organism evidence="4 5">
    <name type="scientific">Luteipulveratus flavus</name>
    <dbReference type="NCBI Taxonomy" id="3031728"/>
    <lineage>
        <taxon>Bacteria</taxon>
        <taxon>Bacillati</taxon>
        <taxon>Actinomycetota</taxon>
        <taxon>Actinomycetes</taxon>
        <taxon>Micrococcales</taxon>
        <taxon>Dermacoccaceae</taxon>
        <taxon>Luteipulveratus</taxon>
    </lineage>
</organism>
<dbReference type="PANTHER" id="PTHR11786:SF0">
    <property type="entry name" value="ARYLAMINE N-ACETYLTRANSFERASE 4-RELATED"/>
    <property type="match status" value="1"/>
</dbReference>
<comment type="similarity">
    <text evidence="1 2">Belongs to the arylamine N-acetyltransferase family.</text>
</comment>
<feature type="compositionally biased region" description="Low complexity" evidence="3">
    <location>
        <begin position="230"/>
        <end position="239"/>
    </location>
</feature>
<dbReference type="InterPro" id="IPR038765">
    <property type="entry name" value="Papain-like_cys_pep_sf"/>
</dbReference>
<proteinExistence type="inferred from homology"/>
<protein>
    <submittedName>
        <fullName evidence="4">Arylamine N-acetyltransferase</fullName>
    </submittedName>
</protein>
<dbReference type="Pfam" id="PF00797">
    <property type="entry name" value="Acetyltransf_2"/>
    <property type="match status" value="1"/>
</dbReference>
<dbReference type="Proteomes" id="UP001528912">
    <property type="component" value="Unassembled WGS sequence"/>
</dbReference>
<feature type="region of interest" description="Disordered" evidence="3">
    <location>
        <begin position="220"/>
        <end position="239"/>
    </location>
</feature>
<dbReference type="Gene3D" id="2.40.128.150">
    <property type="entry name" value="Cysteine proteinases"/>
    <property type="match status" value="1"/>
</dbReference>
<dbReference type="Gene3D" id="3.30.2140.10">
    <property type="entry name" value="Arylamine N-acetyltransferase"/>
    <property type="match status" value="1"/>
</dbReference>
<comment type="caution">
    <text evidence="4">The sequence shown here is derived from an EMBL/GenBank/DDBJ whole genome shotgun (WGS) entry which is preliminary data.</text>
</comment>
<keyword evidence="5" id="KW-1185">Reference proteome</keyword>
<name>A0ABT6CB44_9MICO</name>
<sequence length="278" mass="31271">MTDDRWHLDELDLPAYLARTGLAARRPSIEALDELHTAHVRTFPFENIDVLLRQHPGVQLGAVAEKFVERGRGGYCFEHGTLFAAVLERLGYDVERHLGRVGDPGTAGRTHMTVVVTIEGRRYLCDPGFGMSLLRPILLEHGAQDDRDGWAYRVQRIDEGGAGAAWRLERFRDEEWQRMHTTDEVPVRPVDLVMGHHFTSTFPGSHFTQRLILARHGDNRHTTVSPEGLTTRVPGRPTTRTDVAAEDLPALLREHGVTLSEEEVQRLVALWPGMLDAA</sequence>
<evidence type="ECO:0000256" key="1">
    <source>
        <dbReference type="ARBA" id="ARBA00006547"/>
    </source>
</evidence>
<gene>
    <name evidence="4" type="ORF">P4R38_17855</name>
</gene>
<evidence type="ECO:0000256" key="2">
    <source>
        <dbReference type="RuleBase" id="RU003452"/>
    </source>
</evidence>
<dbReference type="InterPro" id="IPR001447">
    <property type="entry name" value="Arylamine_N-AcTrfase"/>
</dbReference>
<dbReference type="EMBL" id="JAROAV010000050">
    <property type="protein sequence ID" value="MDF8266118.1"/>
    <property type="molecule type" value="Genomic_DNA"/>
</dbReference>
<evidence type="ECO:0000313" key="4">
    <source>
        <dbReference type="EMBL" id="MDF8266118.1"/>
    </source>
</evidence>
<dbReference type="PANTHER" id="PTHR11786">
    <property type="entry name" value="N-HYDROXYARYLAMINE O-ACETYLTRANSFERASE"/>
    <property type="match status" value="1"/>
</dbReference>
<dbReference type="SUPFAM" id="SSF54001">
    <property type="entry name" value="Cysteine proteinases"/>
    <property type="match status" value="1"/>
</dbReference>